<dbReference type="GO" id="GO:0009712">
    <property type="term" value="P:catechol-containing compound metabolic process"/>
    <property type="evidence" value="ECO:0007669"/>
    <property type="project" value="InterPro"/>
</dbReference>
<evidence type="ECO:0000313" key="10">
    <source>
        <dbReference type="Proteomes" id="UP000005808"/>
    </source>
</evidence>
<evidence type="ECO:0000259" key="8">
    <source>
        <dbReference type="Pfam" id="PF04444"/>
    </source>
</evidence>
<keyword evidence="5" id="KW-0560">Oxidoreductase</keyword>
<accession>H1S5T1</accession>
<dbReference type="GO" id="GO:0018576">
    <property type="term" value="F:catechol 1,2-dioxygenase activity"/>
    <property type="evidence" value="ECO:0007669"/>
    <property type="project" value="InterPro"/>
</dbReference>
<evidence type="ECO:0000256" key="4">
    <source>
        <dbReference type="ARBA" id="ARBA00022964"/>
    </source>
</evidence>
<dbReference type="GO" id="GO:0008199">
    <property type="term" value="F:ferric iron binding"/>
    <property type="evidence" value="ECO:0007669"/>
    <property type="project" value="InterPro"/>
</dbReference>
<evidence type="ECO:0000259" key="7">
    <source>
        <dbReference type="Pfam" id="PF00775"/>
    </source>
</evidence>
<dbReference type="SUPFAM" id="SSF49482">
    <property type="entry name" value="Aromatic compound dioxygenase"/>
    <property type="match status" value="1"/>
</dbReference>
<evidence type="ECO:0000256" key="1">
    <source>
        <dbReference type="ARBA" id="ARBA00001965"/>
    </source>
</evidence>
<comment type="cofactor">
    <cofactor evidence="1">
        <name>Fe(3+)</name>
        <dbReference type="ChEBI" id="CHEBI:29034"/>
    </cofactor>
</comment>
<dbReference type="PANTHER" id="PTHR33711:SF7">
    <property type="entry name" value="INTRADIOL RING-CLEAVAGE DIOXYGENASES DOMAIN-CONTAINING PROTEIN-RELATED"/>
    <property type="match status" value="1"/>
</dbReference>
<dbReference type="InterPro" id="IPR007535">
    <property type="entry name" value="Catechol_dOase_N"/>
</dbReference>
<dbReference type="EMBL" id="AHJE01000038">
    <property type="protein sequence ID" value="EHP42163.1"/>
    <property type="molecule type" value="Genomic_DNA"/>
</dbReference>
<dbReference type="Pfam" id="PF00775">
    <property type="entry name" value="Dioxygenase_C"/>
    <property type="match status" value="1"/>
</dbReference>
<dbReference type="Pfam" id="PF04444">
    <property type="entry name" value="Dioxygenase_N"/>
    <property type="match status" value="1"/>
</dbReference>
<proteinExistence type="inferred from homology"/>
<dbReference type="InterPro" id="IPR000627">
    <property type="entry name" value="Intradiol_dOase_C"/>
</dbReference>
<dbReference type="PANTHER" id="PTHR33711">
    <property type="entry name" value="DIOXYGENASE, PUTATIVE (AFU_ORTHOLOGUE AFUA_2G02910)-RELATED"/>
    <property type="match status" value="1"/>
</dbReference>
<dbReference type="Proteomes" id="UP000005808">
    <property type="component" value="Unassembled WGS sequence"/>
</dbReference>
<evidence type="ECO:0000256" key="5">
    <source>
        <dbReference type="ARBA" id="ARBA00023002"/>
    </source>
</evidence>
<dbReference type="InterPro" id="IPR015889">
    <property type="entry name" value="Intradiol_dOase_core"/>
</dbReference>
<keyword evidence="6" id="KW-0408">Iron</keyword>
<comment type="similarity">
    <text evidence="2">Belongs to the intradiol ring-cleavage dioxygenase family.</text>
</comment>
<keyword evidence="4 9" id="KW-0223">Dioxygenase</keyword>
<evidence type="ECO:0000256" key="3">
    <source>
        <dbReference type="ARBA" id="ARBA00022723"/>
    </source>
</evidence>
<comment type="caution">
    <text evidence="9">The sequence shown here is derived from an EMBL/GenBank/DDBJ whole genome shotgun (WGS) entry which is preliminary data.</text>
</comment>
<protein>
    <submittedName>
        <fullName evidence="9">Protocatechuate 3,4-dioxygenase subunit beta / hydroxyquinol 1,2-dioxygenase</fullName>
    </submittedName>
</protein>
<gene>
    <name evidence="9" type="ORF">OR16_16122</name>
</gene>
<dbReference type="Gene3D" id="2.60.130.10">
    <property type="entry name" value="Aromatic compound dioxygenase"/>
    <property type="match status" value="1"/>
</dbReference>
<dbReference type="InterPro" id="IPR050770">
    <property type="entry name" value="Intradiol_RC_Dioxygenase"/>
</dbReference>
<dbReference type="PATRIC" id="fig|1127483.3.peg.3236"/>
<evidence type="ECO:0000256" key="2">
    <source>
        <dbReference type="ARBA" id="ARBA00007825"/>
    </source>
</evidence>
<organism evidence="9 10">
    <name type="scientific">Cupriavidus basilensis OR16</name>
    <dbReference type="NCBI Taxonomy" id="1127483"/>
    <lineage>
        <taxon>Bacteria</taxon>
        <taxon>Pseudomonadati</taxon>
        <taxon>Pseudomonadota</taxon>
        <taxon>Betaproteobacteria</taxon>
        <taxon>Burkholderiales</taxon>
        <taxon>Burkholderiaceae</taxon>
        <taxon>Cupriavidus</taxon>
    </lineage>
</organism>
<evidence type="ECO:0000256" key="6">
    <source>
        <dbReference type="ARBA" id="ARBA00023004"/>
    </source>
</evidence>
<dbReference type="AlphaFoldDB" id="H1S5T1"/>
<sequence length="337" mass="36571">METTLAPRLGRGLAVVDDEHTLSELVKQAMRDTTDPRLRQVVDALVDHLHAFLREVRPSDEEFEFGLRFVAALGHATNATNNEVVLAADVLGLSTLVTLMNNGSTGGRTPGALLGPFYRGGAPTYECGDCVVQGETPGLPLFVSGQVRNTAGEPLAGALVEAWQASPVGLYDNQDPAQPDKNLRGAFRTDAQGAFHFRSVRPAGYPVPTGGPVGQLLAEQNRHPYRPAHIHFIAAAPGYRTLVTQVFADDSEHLESDVTFGVHRELVGHFRRVDEGTSPWGGFPAPFYTLDFTAIPHRSRAWPMTCSASTAASTCWSTARALPGRSRMPTSMRWTMR</sequence>
<name>H1S5T1_9BURK</name>
<dbReference type="RefSeq" id="WP_006158775.1">
    <property type="nucleotide sequence ID" value="NZ_AHJE01000038.1"/>
</dbReference>
<reference evidence="9 10" key="1">
    <citation type="journal article" date="2012" name="J. Bacteriol.">
        <title>De Novo Genome Project of Cupriavidus basilensis OR16.</title>
        <authorList>
            <person name="Cserhati M."/>
            <person name="Kriszt B."/>
            <person name="Szoboszlay S."/>
            <person name="Toth A."/>
            <person name="Szabo I."/>
            <person name="Tancsics A."/>
            <person name="Nagy I."/>
            <person name="Horvath B."/>
            <person name="Nagy I."/>
            <person name="Kukolya J."/>
        </authorList>
    </citation>
    <scope>NUCLEOTIDE SEQUENCE [LARGE SCALE GENOMIC DNA]</scope>
    <source>
        <strain evidence="9 10">OR16</strain>
    </source>
</reference>
<feature type="domain" description="Intradiol ring-cleavage dioxygenases" evidence="7">
    <location>
        <begin position="115"/>
        <end position="276"/>
    </location>
</feature>
<evidence type="ECO:0000313" key="9">
    <source>
        <dbReference type="EMBL" id="EHP42163.1"/>
    </source>
</evidence>
<feature type="domain" description="Catechol dioxygenase N-terminal" evidence="8">
    <location>
        <begin position="35"/>
        <end position="105"/>
    </location>
</feature>
<keyword evidence="3" id="KW-0479">Metal-binding</keyword>